<dbReference type="Proteomes" id="UP000288812">
    <property type="component" value="Unassembled WGS sequence"/>
</dbReference>
<keyword evidence="3" id="KW-1185">Reference proteome</keyword>
<protein>
    <submittedName>
        <fullName evidence="2">Radical SAM protein</fullName>
    </submittedName>
</protein>
<comment type="caution">
    <text evidence="2">The sequence shown here is derived from an EMBL/GenBank/DDBJ whole genome shotgun (WGS) entry which is preliminary data.</text>
</comment>
<dbReference type="InterPro" id="IPR058240">
    <property type="entry name" value="rSAM_sf"/>
</dbReference>
<gene>
    <name evidence="2" type="ORF">EF514_01955</name>
</gene>
<feature type="domain" description="Elp3/MiaA/NifB-like radical SAM core" evidence="1">
    <location>
        <begin position="13"/>
        <end position="205"/>
    </location>
</feature>
<name>A0A437S9J6_9FIRM</name>
<dbReference type="EMBL" id="RLIH01000002">
    <property type="protein sequence ID" value="RVU55514.1"/>
    <property type="molecule type" value="Genomic_DNA"/>
</dbReference>
<evidence type="ECO:0000313" key="2">
    <source>
        <dbReference type="EMBL" id="RVU55514.1"/>
    </source>
</evidence>
<accession>A0A437S9J6</accession>
<dbReference type="GO" id="GO:0051536">
    <property type="term" value="F:iron-sulfur cluster binding"/>
    <property type="evidence" value="ECO:0007669"/>
    <property type="project" value="InterPro"/>
</dbReference>
<dbReference type="InterPro" id="IPR006638">
    <property type="entry name" value="Elp3/MiaA/NifB-like_rSAM"/>
</dbReference>
<sequence>MERYSIIKEKFPREIVLLKAKPCSWGKCTFCDYILDNSTDEEEINALNDEVLKRVTGIYKRLEVIDSASVFELTEHTMETIREVVREKGIEELVFEAHYLYKNRLEEIRNYFKVPVFFKTGIETFDNDFRNKVLKKGAVFNDYSDVEKYFDSPCIMVGIKGQTREMIDRDMDIVQKHFKRATVNIFINNGTEIKRDEELVKWFSEKYYYLKDDPRIEILFENTDFGVG</sequence>
<dbReference type="RefSeq" id="WP_127723270.1">
    <property type="nucleotide sequence ID" value="NZ_RLIH01000002.1"/>
</dbReference>
<evidence type="ECO:0000313" key="3">
    <source>
        <dbReference type="Proteomes" id="UP000288812"/>
    </source>
</evidence>
<dbReference type="AlphaFoldDB" id="A0A437S9J6"/>
<proteinExistence type="predicted"/>
<evidence type="ECO:0000259" key="1">
    <source>
        <dbReference type="SMART" id="SM00729"/>
    </source>
</evidence>
<dbReference type="SUPFAM" id="SSF102114">
    <property type="entry name" value="Radical SAM enzymes"/>
    <property type="match status" value="1"/>
</dbReference>
<reference evidence="2 3" key="1">
    <citation type="submission" date="2018-11" db="EMBL/GenBank/DDBJ databases">
        <title>Genome sequencing and assembly of Anaerosphaera sp. nov., GS7-6-2.</title>
        <authorList>
            <person name="Rettenmaier R."/>
            <person name="Liebl W."/>
            <person name="Zverlov V."/>
        </authorList>
    </citation>
    <scope>NUCLEOTIDE SEQUENCE [LARGE SCALE GENOMIC DNA]</scope>
    <source>
        <strain evidence="2 3">GS7-6-2</strain>
    </source>
</reference>
<dbReference type="OrthoDB" id="5321814at2"/>
<dbReference type="GO" id="GO:0003824">
    <property type="term" value="F:catalytic activity"/>
    <property type="evidence" value="ECO:0007669"/>
    <property type="project" value="InterPro"/>
</dbReference>
<organism evidence="2 3">
    <name type="scientific">Anaerosphaera multitolerans</name>
    <dbReference type="NCBI Taxonomy" id="2487351"/>
    <lineage>
        <taxon>Bacteria</taxon>
        <taxon>Bacillati</taxon>
        <taxon>Bacillota</taxon>
        <taxon>Tissierellia</taxon>
        <taxon>Tissierellales</taxon>
        <taxon>Peptoniphilaceae</taxon>
        <taxon>Anaerosphaera</taxon>
    </lineage>
</organism>
<dbReference type="SMART" id="SM00729">
    <property type="entry name" value="Elp3"/>
    <property type="match status" value="1"/>
</dbReference>